<comment type="caution">
    <text evidence="2">The sequence shown here is derived from an EMBL/GenBank/DDBJ whole genome shotgun (WGS) entry which is preliminary data.</text>
</comment>
<feature type="non-terminal residue" evidence="2">
    <location>
        <position position="1"/>
    </location>
</feature>
<proteinExistence type="predicted"/>
<feature type="compositionally biased region" description="Basic and acidic residues" evidence="1">
    <location>
        <begin position="58"/>
        <end position="75"/>
    </location>
</feature>
<dbReference type="Proteomes" id="UP000789570">
    <property type="component" value="Unassembled WGS sequence"/>
</dbReference>
<dbReference type="AlphaFoldDB" id="A0A9N9JFK2"/>
<evidence type="ECO:0000313" key="3">
    <source>
        <dbReference type="Proteomes" id="UP000789570"/>
    </source>
</evidence>
<protein>
    <submittedName>
        <fullName evidence="2">16573_t:CDS:1</fullName>
    </submittedName>
</protein>
<feature type="region of interest" description="Disordered" evidence="1">
    <location>
        <begin position="1"/>
        <end position="26"/>
    </location>
</feature>
<evidence type="ECO:0000256" key="1">
    <source>
        <dbReference type="SAM" id="MobiDB-lite"/>
    </source>
</evidence>
<organism evidence="2 3">
    <name type="scientific">Funneliformis caledonium</name>
    <dbReference type="NCBI Taxonomy" id="1117310"/>
    <lineage>
        <taxon>Eukaryota</taxon>
        <taxon>Fungi</taxon>
        <taxon>Fungi incertae sedis</taxon>
        <taxon>Mucoromycota</taxon>
        <taxon>Glomeromycotina</taxon>
        <taxon>Glomeromycetes</taxon>
        <taxon>Glomerales</taxon>
        <taxon>Glomeraceae</taxon>
        <taxon>Funneliformis</taxon>
    </lineage>
</organism>
<accession>A0A9N9JFK2</accession>
<name>A0A9N9JFK2_9GLOM</name>
<reference evidence="2" key="1">
    <citation type="submission" date="2021-06" db="EMBL/GenBank/DDBJ databases">
        <authorList>
            <person name="Kallberg Y."/>
            <person name="Tangrot J."/>
            <person name="Rosling A."/>
        </authorList>
    </citation>
    <scope>NUCLEOTIDE SEQUENCE</scope>
    <source>
        <strain evidence="2">UK204</strain>
    </source>
</reference>
<dbReference type="EMBL" id="CAJVPQ010028895">
    <property type="protein sequence ID" value="CAG8773905.1"/>
    <property type="molecule type" value="Genomic_DNA"/>
</dbReference>
<evidence type="ECO:0000313" key="2">
    <source>
        <dbReference type="EMBL" id="CAG8773905.1"/>
    </source>
</evidence>
<feature type="region of interest" description="Disordered" evidence="1">
    <location>
        <begin position="44"/>
        <end position="75"/>
    </location>
</feature>
<sequence>MSKVKELKQEGRKRDKEEKKKYNTKTDKVQAKYGKYGTRWIKNARKTSRTIEGTTPMIRKEEKKKTRDEKQSDIE</sequence>
<keyword evidence="3" id="KW-1185">Reference proteome</keyword>
<gene>
    <name evidence="2" type="ORF">FCALED_LOCUS17703</name>
</gene>